<comment type="catalytic activity">
    <reaction evidence="15">
        <text>L-threonyl-[protein] + ATP = O-phospho-L-threonyl-[protein] + ADP + H(+)</text>
        <dbReference type="Rhea" id="RHEA:46608"/>
        <dbReference type="Rhea" id="RHEA-COMP:11060"/>
        <dbReference type="Rhea" id="RHEA-COMP:11605"/>
        <dbReference type="ChEBI" id="CHEBI:15378"/>
        <dbReference type="ChEBI" id="CHEBI:30013"/>
        <dbReference type="ChEBI" id="CHEBI:30616"/>
        <dbReference type="ChEBI" id="CHEBI:61977"/>
        <dbReference type="ChEBI" id="CHEBI:456216"/>
        <dbReference type="EC" id="2.7.11.12"/>
    </reaction>
</comment>
<dbReference type="InterPro" id="IPR017441">
    <property type="entry name" value="Protein_kinase_ATP_BS"/>
</dbReference>
<dbReference type="Proteomes" id="UP001472866">
    <property type="component" value="Chromosome 09"/>
</dbReference>
<dbReference type="GO" id="GO:0004692">
    <property type="term" value="F:cGMP-dependent protein kinase activity"/>
    <property type="evidence" value="ECO:0007669"/>
    <property type="project" value="UniProtKB-EC"/>
</dbReference>
<evidence type="ECO:0000259" key="19">
    <source>
        <dbReference type="PROSITE" id="PS50011"/>
    </source>
</evidence>
<dbReference type="Pfam" id="PF00027">
    <property type="entry name" value="cNMP_binding"/>
    <property type="match status" value="3"/>
</dbReference>
<dbReference type="CDD" id="cd00038">
    <property type="entry name" value="CAP_ED"/>
    <property type="match status" value="4"/>
</dbReference>
<feature type="domain" description="Cyclic nucleotide-binding" evidence="20">
    <location>
        <begin position="108"/>
        <end position="262"/>
    </location>
</feature>
<evidence type="ECO:0000256" key="8">
    <source>
        <dbReference type="ARBA" id="ARBA00022723"/>
    </source>
</evidence>
<dbReference type="GO" id="GO:0005952">
    <property type="term" value="C:cAMP-dependent protein kinase complex"/>
    <property type="evidence" value="ECO:0007669"/>
    <property type="project" value="TreeGrafter"/>
</dbReference>
<feature type="domain" description="Protein kinase" evidence="19">
    <location>
        <begin position="657"/>
        <end position="914"/>
    </location>
</feature>
<keyword evidence="12" id="KW-0460">Magnesium</keyword>
<dbReference type="PROSITE" id="PS50011">
    <property type="entry name" value="PROTEIN_KINASE_DOM"/>
    <property type="match status" value="1"/>
</dbReference>
<comment type="catalytic activity">
    <reaction evidence="16">
        <text>L-seryl-[protein] + ATP = O-phospho-L-seryl-[protein] + ADP + H(+)</text>
        <dbReference type="Rhea" id="RHEA:17989"/>
        <dbReference type="Rhea" id="RHEA-COMP:9863"/>
        <dbReference type="Rhea" id="RHEA-COMP:11604"/>
        <dbReference type="ChEBI" id="CHEBI:15378"/>
        <dbReference type="ChEBI" id="CHEBI:29999"/>
        <dbReference type="ChEBI" id="CHEBI:30616"/>
        <dbReference type="ChEBI" id="CHEBI:83421"/>
        <dbReference type="ChEBI" id="CHEBI:456216"/>
        <dbReference type="EC" id="2.7.11.12"/>
    </reaction>
</comment>
<dbReference type="PROSITE" id="PS00108">
    <property type="entry name" value="PROTEIN_KINASE_ST"/>
    <property type="match status" value="1"/>
</dbReference>
<protein>
    <recommendedName>
        <fullName evidence="14">cGMP-dependent protein kinase</fullName>
        <ecNumber evidence="3">2.7.11.12</ecNumber>
    </recommendedName>
</protein>
<dbReference type="GO" id="GO:0046872">
    <property type="term" value="F:metal ion binding"/>
    <property type="evidence" value="ECO:0007669"/>
    <property type="project" value="UniProtKB-KW"/>
</dbReference>
<keyword evidence="6" id="KW-0140">cGMP</keyword>
<evidence type="ECO:0000256" key="13">
    <source>
        <dbReference type="ARBA" id="ARBA00022992"/>
    </source>
</evidence>
<dbReference type="EC" id="2.7.11.12" evidence="3"/>
<sequence>MGCANSKPTVVEVDKKPEHRVESAEMAGEAKDVVPPLKKEKKKNKRISLYGRAKRLRRKGVSAESEQKRKERKVGSIVFEEEDLPLQTYEKDEETIKTMEAALKNHFLFANMTDALLRDLVMCFEREEFLAEDVILEQGAESTKEDKMYLVSEGEVEIFIDAKKNEIEMPQTYTLSVDANANVSGGIKDEDKKAKVKRSKFKSQLLVINSTQGKTKVAEKGPGEIFGDIALLFAGPRSASVHAKSEELVLFSLNRRAFTKLVVKNSGGTESIRFLREIPLLHTLSDNTLGELSNRMIIEKHNHGDVVIEAGGVGDSLLIIESGHVVVRKDLPDGSQIEVMRYGRGEFIGERSLMTGQIRTADCVADGDVQILKLMKEDFLVMKPLIHDIMKEHMIFTGLKDMPKTTNLTEDQIEVIVPQFEEDRFMEGDEVMCIGDESDKVYIVESGEIEGVSSTGEVTKKLAFDYFSMDSIVGTHKSDITYTVKSEEAVCFVLHREDFEEKLGKLEQVISSNSLMTKLKKSPALAVLSESELESLQNDFQREVFKDGETIVKQGDKGDKFYILLEGEVVVTKEDKKAKTVTEVVRLKEGDQFGERALLFSETRAANVIASKEPTIVLALSRDAFEAKLGSLKEIMEAEVKAQEEKAKEVAVRYCDLDISKVLGSGQFGSVCVCKQKYTGARYAMKKIPKAMVISLGQFDHVENERDVMTKCQSPFLVRLYRAFHDYENLYMCLELVPGGELFHLLDLEGRFNEAAVKFFAASVILGFRAMHSQGIVYRDLKPENLLLDADGYLKICDFGFAKHVGSGKTFTFCGTPDYQAPEIIKRVGHSYAADYWALGVLIYELMIGDAPFTPDDDDPRGTYKNILQGNFKIPSWISNQAADIITKLLTQAPEKRLGCGRNGIKEIMQHPWFRGFDWTKLERRKMNPPIKPQMADENDLSNFEEVEDDSEYTRLAIKEDSEMLTRCLQDEKLWEKWDSIDAEN</sequence>
<evidence type="ECO:0000256" key="14">
    <source>
        <dbReference type="ARBA" id="ARBA00024113"/>
    </source>
</evidence>
<feature type="domain" description="Cyclic nucleotide-binding" evidence="20">
    <location>
        <begin position="280"/>
        <end position="379"/>
    </location>
</feature>
<dbReference type="Gene3D" id="3.30.200.20">
    <property type="entry name" value="Phosphorylase Kinase, domain 1"/>
    <property type="match status" value="1"/>
</dbReference>
<evidence type="ECO:0000256" key="18">
    <source>
        <dbReference type="SAM" id="MobiDB-lite"/>
    </source>
</evidence>
<feature type="compositionally biased region" description="Acidic residues" evidence="18">
    <location>
        <begin position="937"/>
        <end position="950"/>
    </location>
</feature>
<evidence type="ECO:0000256" key="4">
    <source>
        <dbReference type="ARBA" id="ARBA00022490"/>
    </source>
</evidence>
<evidence type="ECO:0000256" key="10">
    <source>
        <dbReference type="ARBA" id="ARBA00022777"/>
    </source>
</evidence>
<dbReference type="SMART" id="SM00133">
    <property type="entry name" value="S_TK_X"/>
    <property type="match status" value="1"/>
</dbReference>
<dbReference type="PROSITE" id="PS00888">
    <property type="entry name" value="CNMP_BINDING_1"/>
    <property type="match status" value="1"/>
</dbReference>
<dbReference type="InterPro" id="IPR018488">
    <property type="entry name" value="cNMP-bd_CS"/>
</dbReference>
<dbReference type="InterPro" id="IPR011009">
    <property type="entry name" value="Kinase-like_dom_sf"/>
</dbReference>
<dbReference type="Pfam" id="PF00069">
    <property type="entry name" value="Pkinase"/>
    <property type="match status" value="1"/>
</dbReference>
<keyword evidence="13" id="KW-0142">cGMP-binding</keyword>
<evidence type="ECO:0000256" key="6">
    <source>
        <dbReference type="ARBA" id="ARBA00022535"/>
    </source>
</evidence>
<keyword evidence="5" id="KW-0723">Serine/threonine-protein kinase</keyword>
<keyword evidence="23" id="KW-1185">Reference proteome</keyword>
<feature type="region of interest" description="Disordered" evidence="18">
    <location>
        <begin position="1"/>
        <end position="44"/>
    </location>
</feature>
<keyword evidence="9 17" id="KW-0547">Nucleotide-binding</keyword>
<evidence type="ECO:0000256" key="3">
    <source>
        <dbReference type="ARBA" id="ARBA00012428"/>
    </source>
</evidence>
<dbReference type="GO" id="GO:0030553">
    <property type="term" value="F:cGMP binding"/>
    <property type="evidence" value="ECO:0007669"/>
    <property type="project" value="UniProtKB-KW"/>
</dbReference>
<dbReference type="InterPro" id="IPR008271">
    <property type="entry name" value="Ser/Thr_kinase_AS"/>
</dbReference>
<organism evidence="22 23">
    <name type="scientific">Chloropicon roscoffensis</name>
    <dbReference type="NCBI Taxonomy" id="1461544"/>
    <lineage>
        <taxon>Eukaryota</taxon>
        <taxon>Viridiplantae</taxon>
        <taxon>Chlorophyta</taxon>
        <taxon>Chloropicophyceae</taxon>
        <taxon>Chloropicales</taxon>
        <taxon>Chloropicaceae</taxon>
        <taxon>Chloropicon</taxon>
    </lineage>
</organism>
<dbReference type="PROSITE" id="PS00889">
    <property type="entry name" value="CNMP_BINDING_2"/>
    <property type="match status" value="1"/>
</dbReference>
<keyword evidence="11 17" id="KW-0067">ATP-binding</keyword>
<evidence type="ECO:0000313" key="23">
    <source>
        <dbReference type="Proteomes" id="UP001472866"/>
    </source>
</evidence>
<evidence type="ECO:0000256" key="16">
    <source>
        <dbReference type="ARBA" id="ARBA00047462"/>
    </source>
</evidence>
<evidence type="ECO:0000256" key="12">
    <source>
        <dbReference type="ARBA" id="ARBA00022842"/>
    </source>
</evidence>
<evidence type="ECO:0000256" key="2">
    <source>
        <dbReference type="ARBA" id="ARBA00006352"/>
    </source>
</evidence>
<dbReference type="FunFam" id="1.10.510.10:FF:000210">
    <property type="entry name" value="Non-specific serine/threonine protein kinase"/>
    <property type="match status" value="1"/>
</dbReference>
<keyword evidence="4" id="KW-0963">Cytoplasm</keyword>
<comment type="similarity">
    <text evidence="2">Belongs to the protein kinase superfamily. AGC Ser/Thr protein kinase family. cGMP subfamily.</text>
</comment>
<dbReference type="InterPro" id="IPR000595">
    <property type="entry name" value="cNMP-bd_dom"/>
</dbReference>
<evidence type="ECO:0000259" key="20">
    <source>
        <dbReference type="PROSITE" id="PS50042"/>
    </source>
</evidence>
<proteinExistence type="inferred from homology"/>
<feature type="binding site" evidence="17">
    <location>
        <position position="686"/>
    </location>
    <ligand>
        <name>ATP</name>
        <dbReference type="ChEBI" id="CHEBI:30616"/>
    </ligand>
</feature>
<dbReference type="GO" id="GO:0004691">
    <property type="term" value="F:cAMP-dependent protein kinase activity"/>
    <property type="evidence" value="ECO:0007669"/>
    <property type="project" value="TreeGrafter"/>
</dbReference>
<dbReference type="SUPFAM" id="SSF56112">
    <property type="entry name" value="Protein kinase-like (PK-like)"/>
    <property type="match status" value="1"/>
</dbReference>
<dbReference type="GO" id="GO:0005524">
    <property type="term" value="F:ATP binding"/>
    <property type="evidence" value="ECO:0007669"/>
    <property type="project" value="UniProtKB-UniRule"/>
</dbReference>
<dbReference type="PANTHER" id="PTHR24353:SF37">
    <property type="entry name" value="CAMP-DEPENDENT PROTEIN KINASE CATALYTIC SUBUNIT PRKX"/>
    <property type="match status" value="1"/>
</dbReference>
<evidence type="ECO:0000256" key="5">
    <source>
        <dbReference type="ARBA" id="ARBA00022527"/>
    </source>
</evidence>
<dbReference type="PROSITE" id="PS51285">
    <property type="entry name" value="AGC_KINASE_CTER"/>
    <property type="match status" value="1"/>
</dbReference>
<dbReference type="PROSITE" id="PS00107">
    <property type="entry name" value="PROTEIN_KINASE_ATP"/>
    <property type="match status" value="1"/>
</dbReference>
<dbReference type="EMBL" id="CP151509">
    <property type="protein sequence ID" value="WZN64149.1"/>
    <property type="molecule type" value="Genomic_DNA"/>
</dbReference>
<dbReference type="Gene3D" id="2.60.120.10">
    <property type="entry name" value="Jelly Rolls"/>
    <property type="match status" value="4"/>
</dbReference>
<dbReference type="InterPro" id="IPR018490">
    <property type="entry name" value="cNMP-bd_dom_sf"/>
</dbReference>
<keyword evidence="8" id="KW-0479">Metal-binding</keyword>
<evidence type="ECO:0000256" key="15">
    <source>
        <dbReference type="ARBA" id="ARBA00047298"/>
    </source>
</evidence>
<feature type="domain" description="Cyclic nucleotide-binding" evidence="20">
    <location>
        <begin position="404"/>
        <end position="505"/>
    </location>
</feature>
<dbReference type="AlphaFoldDB" id="A0AAX4PDX1"/>
<dbReference type="Gene3D" id="1.10.510.10">
    <property type="entry name" value="Transferase(Phosphotransferase) domain 1"/>
    <property type="match status" value="1"/>
</dbReference>
<feature type="compositionally biased region" description="Basic and acidic residues" evidence="18">
    <location>
        <begin position="12"/>
        <end position="32"/>
    </location>
</feature>
<comment type="cofactor">
    <cofactor evidence="1">
        <name>Mg(2+)</name>
        <dbReference type="ChEBI" id="CHEBI:18420"/>
    </cofactor>
</comment>
<dbReference type="SMART" id="SM00100">
    <property type="entry name" value="cNMP"/>
    <property type="match status" value="4"/>
</dbReference>
<evidence type="ECO:0000313" key="22">
    <source>
        <dbReference type="EMBL" id="WZN64149.1"/>
    </source>
</evidence>
<dbReference type="PRINTS" id="PR00103">
    <property type="entry name" value="CAMPKINASE"/>
</dbReference>
<dbReference type="InterPro" id="IPR000719">
    <property type="entry name" value="Prot_kinase_dom"/>
</dbReference>
<evidence type="ECO:0000256" key="1">
    <source>
        <dbReference type="ARBA" id="ARBA00001946"/>
    </source>
</evidence>
<evidence type="ECO:0000256" key="7">
    <source>
        <dbReference type="ARBA" id="ARBA00022679"/>
    </source>
</evidence>
<keyword evidence="7" id="KW-0808">Transferase</keyword>
<gene>
    <name evidence="22" type="ORF">HKI87_09g57030</name>
</gene>
<dbReference type="PANTHER" id="PTHR24353">
    <property type="entry name" value="CYCLIC NUCLEOTIDE-DEPENDENT PROTEIN KINASE"/>
    <property type="match status" value="1"/>
</dbReference>
<keyword evidence="10 22" id="KW-0418">Kinase</keyword>
<evidence type="ECO:0000259" key="21">
    <source>
        <dbReference type="PROSITE" id="PS51285"/>
    </source>
</evidence>
<feature type="domain" description="Cyclic nucleotide-binding" evidence="20">
    <location>
        <begin position="524"/>
        <end position="646"/>
    </location>
</feature>
<evidence type="ECO:0000256" key="9">
    <source>
        <dbReference type="ARBA" id="ARBA00022741"/>
    </source>
</evidence>
<accession>A0AAX4PDX1</accession>
<dbReference type="InterPro" id="IPR000961">
    <property type="entry name" value="AGC-kinase_C"/>
</dbReference>
<reference evidence="22 23" key="1">
    <citation type="submission" date="2024-03" db="EMBL/GenBank/DDBJ databases">
        <title>Complete genome sequence of the green alga Chloropicon roscoffensis RCC1871.</title>
        <authorList>
            <person name="Lemieux C."/>
            <person name="Pombert J.-F."/>
            <person name="Otis C."/>
            <person name="Turmel M."/>
        </authorList>
    </citation>
    <scope>NUCLEOTIDE SEQUENCE [LARGE SCALE GENOMIC DNA]</scope>
    <source>
        <strain evidence="22 23">RCC1871</strain>
    </source>
</reference>
<dbReference type="PROSITE" id="PS50042">
    <property type="entry name" value="CNMP_BINDING_3"/>
    <property type="match status" value="4"/>
</dbReference>
<feature type="domain" description="AGC-kinase C-terminal" evidence="21">
    <location>
        <begin position="915"/>
        <end position="985"/>
    </location>
</feature>
<evidence type="ECO:0000256" key="11">
    <source>
        <dbReference type="ARBA" id="ARBA00022840"/>
    </source>
</evidence>
<feature type="region of interest" description="Disordered" evidence="18">
    <location>
        <begin position="929"/>
        <end position="950"/>
    </location>
</feature>
<dbReference type="SMART" id="SM00220">
    <property type="entry name" value="S_TKc"/>
    <property type="match status" value="1"/>
</dbReference>
<dbReference type="InterPro" id="IPR014710">
    <property type="entry name" value="RmlC-like_jellyroll"/>
</dbReference>
<dbReference type="SUPFAM" id="SSF51206">
    <property type="entry name" value="cAMP-binding domain-like"/>
    <property type="match status" value="4"/>
</dbReference>
<evidence type="ECO:0000256" key="17">
    <source>
        <dbReference type="PROSITE-ProRule" id="PRU10141"/>
    </source>
</evidence>
<name>A0AAX4PDX1_9CHLO</name>